<feature type="domain" description="EF-hand" evidence="3">
    <location>
        <begin position="45"/>
        <end position="80"/>
    </location>
</feature>
<keyword evidence="2" id="KW-0106">Calcium</keyword>
<dbReference type="Gene3D" id="1.10.238.10">
    <property type="entry name" value="EF-hand"/>
    <property type="match status" value="2"/>
</dbReference>
<feature type="domain" description="EF-hand" evidence="3">
    <location>
        <begin position="155"/>
        <end position="188"/>
    </location>
</feature>
<comment type="caution">
    <text evidence="4">The sequence shown here is derived from an EMBL/GenBank/DDBJ whole genome shotgun (WGS) entry which is preliminary data.</text>
</comment>
<dbReference type="SMART" id="SM00054">
    <property type="entry name" value="EFh"/>
    <property type="match status" value="4"/>
</dbReference>
<organism evidence="4 5">
    <name type="scientific">Elysia chlorotica</name>
    <name type="common">Eastern emerald elysia</name>
    <name type="synonym">Sea slug</name>
    <dbReference type="NCBI Taxonomy" id="188477"/>
    <lineage>
        <taxon>Eukaryota</taxon>
        <taxon>Metazoa</taxon>
        <taxon>Spiralia</taxon>
        <taxon>Lophotrochozoa</taxon>
        <taxon>Mollusca</taxon>
        <taxon>Gastropoda</taxon>
        <taxon>Heterobranchia</taxon>
        <taxon>Euthyneura</taxon>
        <taxon>Panpulmonata</taxon>
        <taxon>Sacoglossa</taxon>
        <taxon>Placobranchoidea</taxon>
        <taxon>Plakobranchidae</taxon>
        <taxon>Elysia</taxon>
    </lineage>
</organism>
<dbReference type="InterPro" id="IPR018247">
    <property type="entry name" value="EF_Hand_1_Ca_BS"/>
</dbReference>
<evidence type="ECO:0000313" key="4">
    <source>
        <dbReference type="EMBL" id="RUS70771.1"/>
    </source>
</evidence>
<dbReference type="AlphaFoldDB" id="A0A3S1B338"/>
<feature type="domain" description="EF-hand" evidence="3">
    <location>
        <begin position="81"/>
        <end position="116"/>
    </location>
</feature>
<dbReference type="InterPro" id="IPR002048">
    <property type="entry name" value="EF_hand_dom"/>
</dbReference>
<dbReference type="FunFam" id="1.10.238.10:FF:000178">
    <property type="entry name" value="Calmodulin-2 A"/>
    <property type="match status" value="1"/>
</dbReference>
<dbReference type="SUPFAM" id="SSF47473">
    <property type="entry name" value="EF-hand"/>
    <property type="match status" value="1"/>
</dbReference>
<evidence type="ECO:0000259" key="3">
    <source>
        <dbReference type="PROSITE" id="PS50222"/>
    </source>
</evidence>
<dbReference type="STRING" id="188477.A0A3S1B338"/>
<evidence type="ECO:0000313" key="5">
    <source>
        <dbReference type="Proteomes" id="UP000271974"/>
    </source>
</evidence>
<dbReference type="Proteomes" id="UP000271974">
    <property type="component" value="Unassembled WGS sequence"/>
</dbReference>
<proteinExistence type="predicted"/>
<name>A0A3S1B338_ELYCH</name>
<dbReference type="OrthoDB" id="270584at2759"/>
<feature type="domain" description="EF-hand" evidence="3">
    <location>
        <begin position="119"/>
        <end position="154"/>
    </location>
</feature>
<keyword evidence="5" id="KW-1185">Reference proteome</keyword>
<dbReference type="GO" id="GO:0005509">
    <property type="term" value="F:calcium ion binding"/>
    <property type="evidence" value="ECO:0007669"/>
    <property type="project" value="InterPro"/>
</dbReference>
<accession>A0A3S1B338</accession>
<sequence>HTGSVSTLSGQGIRTIYPRPALVKLVPRSGATVSAMAEVEGLTQAEAKELKDAFSLFDKDGNGTIDVKELGPVMRALGQNPTQREIDDLMKKADVDASGSLGYDEYVQVINSFALTPNDVEIQLRQAFLVFDRDKSGTLNLSELREVLCGMGEPLTEDEATYVLKKIDKNNDGMVDAEEFVQFLCKIV</sequence>
<gene>
    <name evidence="4" type="ORF">EGW08_021473</name>
</gene>
<dbReference type="PANTHER" id="PTHR23048:SF0">
    <property type="entry name" value="CALMODULIN LIKE 3"/>
    <property type="match status" value="1"/>
</dbReference>
<dbReference type="InterPro" id="IPR011992">
    <property type="entry name" value="EF-hand-dom_pair"/>
</dbReference>
<keyword evidence="1" id="KW-0677">Repeat</keyword>
<dbReference type="PROSITE" id="PS50222">
    <property type="entry name" value="EF_HAND_2"/>
    <property type="match status" value="4"/>
</dbReference>
<dbReference type="CDD" id="cd00051">
    <property type="entry name" value="EFh"/>
    <property type="match status" value="1"/>
</dbReference>
<dbReference type="PROSITE" id="PS00018">
    <property type="entry name" value="EF_HAND_1"/>
    <property type="match status" value="4"/>
</dbReference>
<evidence type="ECO:0000256" key="1">
    <source>
        <dbReference type="ARBA" id="ARBA00022737"/>
    </source>
</evidence>
<dbReference type="GO" id="GO:0016460">
    <property type="term" value="C:myosin II complex"/>
    <property type="evidence" value="ECO:0007669"/>
    <property type="project" value="TreeGrafter"/>
</dbReference>
<reference evidence="4 5" key="1">
    <citation type="submission" date="2019-01" db="EMBL/GenBank/DDBJ databases">
        <title>A draft genome assembly of the solar-powered sea slug Elysia chlorotica.</title>
        <authorList>
            <person name="Cai H."/>
            <person name="Li Q."/>
            <person name="Fang X."/>
            <person name="Li J."/>
            <person name="Curtis N.E."/>
            <person name="Altenburger A."/>
            <person name="Shibata T."/>
            <person name="Feng M."/>
            <person name="Maeda T."/>
            <person name="Schwartz J.A."/>
            <person name="Shigenobu S."/>
            <person name="Lundholm N."/>
            <person name="Nishiyama T."/>
            <person name="Yang H."/>
            <person name="Hasebe M."/>
            <person name="Li S."/>
            <person name="Pierce S.K."/>
            <person name="Wang J."/>
        </authorList>
    </citation>
    <scope>NUCLEOTIDE SEQUENCE [LARGE SCALE GENOMIC DNA]</scope>
    <source>
        <strain evidence="4">EC2010</strain>
        <tissue evidence="4">Whole organism of an adult</tissue>
    </source>
</reference>
<protein>
    <recommendedName>
        <fullName evidence="3">EF-hand domain-containing protein</fullName>
    </recommendedName>
</protein>
<feature type="non-terminal residue" evidence="4">
    <location>
        <position position="1"/>
    </location>
</feature>
<dbReference type="InterPro" id="IPR050230">
    <property type="entry name" value="CALM/Myosin/TropC-like"/>
</dbReference>
<dbReference type="EMBL" id="RQTK01001338">
    <property type="protein sequence ID" value="RUS70771.1"/>
    <property type="molecule type" value="Genomic_DNA"/>
</dbReference>
<dbReference type="Pfam" id="PF13499">
    <property type="entry name" value="EF-hand_7"/>
    <property type="match status" value="2"/>
</dbReference>
<dbReference type="PANTHER" id="PTHR23048">
    <property type="entry name" value="MYOSIN LIGHT CHAIN 1, 3"/>
    <property type="match status" value="1"/>
</dbReference>
<evidence type="ECO:0000256" key="2">
    <source>
        <dbReference type="ARBA" id="ARBA00022837"/>
    </source>
</evidence>